<feature type="compositionally biased region" description="Low complexity" evidence="6">
    <location>
        <begin position="174"/>
        <end position="184"/>
    </location>
</feature>
<keyword evidence="2 4" id="KW-0697">Rotamase</keyword>
<accession>A0A510V2Q4</accession>
<dbReference type="SUPFAM" id="SSF54534">
    <property type="entry name" value="FKBP-like"/>
    <property type="match status" value="1"/>
</dbReference>
<evidence type="ECO:0000256" key="2">
    <source>
        <dbReference type="ARBA" id="ARBA00023110"/>
    </source>
</evidence>
<dbReference type="InterPro" id="IPR001179">
    <property type="entry name" value="PPIase_FKBP_dom"/>
</dbReference>
<comment type="catalytic activity">
    <reaction evidence="1 4 5">
        <text>[protein]-peptidylproline (omega=180) = [protein]-peptidylproline (omega=0)</text>
        <dbReference type="Rhea" id="RHEA:16237"/>
        <dbReference type="Rhea" id="RHEA-COMP:10747"/>
        <dbReference type="Rhea" id="RHEA-COMP:10748"/>
        <dbReference type="ChEBI" id="CHEBI:83833"/>
        <dbReference type="ChEBI" id="CHEBI:83834"/>
        <dbReference type="EC" id="5.2.1.8"/>
    </reaction>
</comment>
<dbReference type="GO" id="GO:0003755">
    <property type="term" value="F:peptidyl-prolyl cis-trans isomerase activity"/>
    <property type="evidence" value="ECO:0007669"/>
    <property type="project" value="UniProtKB-UniRule"/>
</dbReference>
<keyword evidence="3 4" id="KW-0413">Isomerase</keyword>
<dbReference type="Gene3D" id="3.10.50.40">
    <property type="match status" value="1"/>
</dbReference>
<comment type="similarity">
    <text evidence="5">Belongs to the FKBP-type PPIase family.</text>
</comment>
<evidence type="ECO:0000256" key="6">
    <source>
        <dbReference type="SAM" id="MobiDB-lite"/>
    </source>
</evidence>
<evidence type="ECO:0000313" key="10">
    <source>
        <dbReference type="Proteomes" id="UP000321118"/>
    </source>
</evidence>
<evidence type="ECO:0000256" key="3">
    <source>
        <dbReference type="ARBA" id="ARBA00023235"/>
    </source>
</evidence>
<protein>
    <recommendedName>
        <fullName evidence="5">Peptidyl-prolyl cis-trans isomerase</fullName>
        <ecNumber evidence="5">5.2.1.8</ecNumber>
    </recommendedName>
</protein>
<feature type="signal peptide" evidence="7">
    <location>
        <begin position="1"/>
        <end position="27"/>
    </location>
</feature>
<sequence>MRRLQGRALVAGLVAALLTLVGCSAPASEPATVTVTGEPGKAPTITYLTPLQVDRTRTEQIWPGTGAELVEGAPVLIDFWLEDATDATLVKESYSTNPTAMLLTEEDLGTDLYETLRGQQVGARMLQVSPGSGAGATDYPTVTVVDVLPTRADGEAKAPRPDLPAVTLDASGAPTITPTGTEPPTTLVAQPLIRGSGEQVAASDIVTVHYTGFAWTTGEAFDSTWTHGLPVSFSLQDVQAWAEGLVDQPVGSQVMLVVPPTYALGVTESEELAGQTVVFVVDILATGHPEQQAAG</sequence>
<dbReference type="EC" id="5.2.1.8" evidence="5"/>
<feature type="domain" description="PPIase FKBP-type" evidence="8">
    <location>
        <begin position="203"/>
        <end position="287"/>
    </location>
</feature>
<keyword evidence="10" id="KW-1185">Reference proteome</keyword>
<feature type="region of interest" description="Disordered" evidence="6">
    <location>
        <begin position="154"/>
        <end position="184"/>
    </location>
</feature>
<evidence type="ECO:0000256" key="7">
    <source>
        <dbReference type="SAM" id="SignalP"/>
    </source>
</evidence>
<keyword evidence="7" id="KW-0732">Signal</keyword>
<dbReference type="AlphaFoldDB" id="A0A510V2Q4"/>
<name>A0A510V2Q4_9CELL</name>
<evidence type="ECO:0000256" key="5">
    <source>
        <dbReference type="RuleBase" id="RU003915"/>
    </source>
</evidence>
<reference evidence="9 10" key="1">
    <citation type="submission" date="2019-07" db="EMBL/GenBank/DDBJ databases">
        <title>Whole genome shotgun sequence of Cellulomonas xylanilytica NBRC 101102.</title>
        <authorList>
            <person name="Hosoyama A."/>
            <person name="Uohara A."/>
            <person name="Ohji S."/>
            <person name="Ichikawa N."/>
        </authorList>
    </citation>
    <scope>NUCLEOTIDE SEQUENCE [LARGE SCALE GENOMIC DNA]</scope>
    <source>
        <strain evidence="9 10">NBRC 101102</strain>
    </source>
</reference>
<gene>
    <name evidence="9" type="ORF">CXY01_16680</name>
</gene>
<dbReference type="Pfam" id="PF00254">
    <property type="entry name" value="FKBP_C"/>
    <property type="match status" value="1"/>
</dbReference>
<dbReference type="PROSITE" id="PS51257">
    <property type="entry name" value="PROKAR_LIPOPROTEIN"/>
    <property type="match status" value="1"/>
</dbReference>
<dbReference type="RefSeq" id="WP_146926968.1">
    <property type="nucleotide sequence ID" value="NZ_BJUB01000004.1"/>
</dbReference>
<dbReference type="Proteomes" id="UP000321118">
    <property type="component" value="Unassembled WGS sequence"/>
</dbReference>
<evidence type="ECO:0000259" key="8">
    <source>
        <dbReference type="PROSITE" id="PS50059"/>
    </source>
</evidence>
<dbReference type="PROSITE" id="PS50059">
    <property type="entry name" value="FKBP_PPIASE"/>
    <property type="match status" value="1"/>
</dbReference>
<evidence type="ECO:0000256" key="4">
    <source>
        <dbReference type="PROSITE-ProRule" id="PRU00277"/>
    </source>
</evidence>
<dbReference type="EMBL" id="BJUB01000004">
    <property type="protein sequence ID" value="GEK21148.1"/>
    <property type="molecule type" value="Genomic_DNA"/>
</dbReference>
<comment type="caution">
    <text evidence="9">The sequence shown here is derived from an EMBL/GenBank/DDBJ whole genome shotgun (WGS) entry which is preliminary data.</text>
</comment>
<proteinExistence type="inferred from homology"/>
<evidence type="ECO:0000256" key="1">
    <source>
        <dbReference type="ARBA" id="ARBA00000971"/>
    </source>
</evidence>
<organism evidence="9 10">
    <name type="scientific">Cellulomonas xylanilytica</name>
    <dbReference type="NCBI Taxonomy" id="233583"/>
    <lineage>
        <taxon>Bacteria</taxon>
        <taxon>Bacillati</taxon>
        <taxon>Actinomycetota</taxon>
        <taxon>Actinomycetes</taxon>
        <taxon>Micrococcales</taxon>
        <taxon>Cellulomonadaceae</taxon>
        <taxon>Cellulomonas</taxon>
    </lineage>
</organism>
<dbReference type="OrthoDB" id="25996at2"/>
<evidence type="ECO:0000313" key="9">
    <source>
        <dbReference type="EMBL" id="GEK21148.1"/>
    </source>
</evidence>
<dbReference type="InterPro" id="IPR046357">
    <property type="entry name" value="PPIase_dom_sf"/>
</dbReference>
<feature type="chain" id="PRO_5022196010" description="Peptidyl-prolyl cis-trans isomerase" evidence="7">
    <location>
        <begin position="28"/>
        <end position="295"/>
    </location>
</feature>